<dbReference type="OrthoDB" id="10250504at2759"/>
<dbReference type="InterPro" id="IPR045113">
    <property type="entry name" value="Rpb7-like"/>
</dbReference>
<evidence type="ECO:0000256" key="6">
    <source>
        <dbReference type="SAM" id="MobiDB-lite"/>
    </source>
</evidence>
<dbReference type="GO" id="GO:0006362">
    <property type="term" value="P:transcription elongation by RNA polymerase I"/>
    <property type="evidence" value="ECO:0007669"/>
    <property type="project" value="TreeGrafter"/>
</dbReference>
<evidence type="ECO:0000313" key="7">
    <source>
        <dbReference type="EMBL" id="PIA57518.1"/>
    </source>
</evidence>
<feature type="region of interest" description="Disordered" evidence="6">
    <location>
        <begin position="203"/>
        <end position="244"/>
    </location>
</feature>
<evidence type="ECO:0000256" key="4">
    <source>
        <dbReference type="ARBA" id="ARBA00023242"/>
    </source>
</evidence>
<proteinExistence type="predicted"/>
<comment type="function">
    <text evidence="5">DNA-dependent RNA polymerase which catalyzes the transcription of DNA into RNA using the four ribonucleoside triphosphates as substrates.</text>
</comment>
<evidence type="ECO:0000256" key="2">
    <source>
        <dbReference type="ARBA" id="ARBA00022478"/>
    </source>
</evidence>
<dbReference type="AlphaFoldDB" id="A0A2G5EP16"/>
<comment type="subcellular location">
    <subcellularLocation>
        <location evidence="1 5">Nucleus</location>
    </subcellularLocation>
</comment>
<dbReference type="Proteomes" id="UP000230069">
    <property type="component" value="Unassembled WGS sequence"/>
</dbReference>
<keyword evidence="3 5" id="KW-0804">Transcription</keyword>
<name>A0A2G5EP16_AQUCA</name>
<dbReference type="InterPro" id="IPR036898">
    <property type="entry name" value="RNA_pol_Rpb7-like_N_sf"/>
</dbReference>
<accession>A0A2G5EP16</accession>
<evidence type="ECO:0000256" key="1">
    <source>
        <dbReference type="ARBA" id="ARBA00004123"/>
    </source>
</evidence>
<dbReference type="STRING" id="218851.A0A2G5EP16"/>
<evidence type="ECO:0000256" key="3">
    <source>
        <dbReference type="ARBA" id="ARBA00023163"/>
    </source>
</evidence>
<dbReference type="Gene3D" id="2.40.50.1060">
    <property type="match status" value="1"/>
</dbReference>
<evidence type="ECO:0000313" key="8">
    <source>
        <dbReference type="Proteomes" id="UP000230069"/>
    </source>
</evidence>
<dbReference type="FunCoup" id="A0A2G5EP16">
    <property type="interactions" value="523"/>
</dbReference>
<dbReference type="EMBL" id="KZ305023">
    <property type="protein sequence ID" value="PIA57518.1"/>
    <property type="molecule type" value="Genomic_DNA"/>
</dbReference>
<dbReference type="Gene3D" id="3.30.1490.120">
    <property type="entry name" value="RNA polymerase Rpb7-like, N-terminal domain"/>
    <property type="match status" value="1"/>
</dbReference>
<reference evidence="7 8" key="1">
    <citation type="submission" date="2017-09" db="EMBL/GenBank/DDBJ databases">
        <title>WGS assembly of Aquilegia coerulea Goldsmith.</title>
        <authorList>
            <person name="Hodges S."/>
            <person name="Kramer E."/>
            <person name="Nordborg M."/>
            <person name="Tomkins J."/>
            <person name="Borevitz J."/>
            <person name="Derieg N."/>
            <person name="Yan J."/>
            <person name="Mihaltcheva S."/>
            <person name="Hayes R.D."/>
            <person name="Rokhsar D."/>
        </authorList>
    </citation>
    <scope>NUCLEOTIDE SEQUENCE [LARGE SCALE GENOMIC DNA]</scope>
    <source>
        <strain evidence="8">cv. Goldsmith</strain>
    </source>
</reference>
<keyword evidence="2 5" id="KW-0240">DNA-directed RNA polymerase</keyword>
<gene>
    <name evidence="7" type="ORF">AQUCO_00600319v1</name>
</gene>
<dbReference type="GO" id="GO:0005736">
    <property type="term" value="C:RNA polymerase I complex"/>
    <property type="evidence" value="ECO:0007669"/>
    <property type="project" value="TreeGrafter"/>
</dbReference>
<keyword evidence="8" id="KW-1185">Reference proteome</keyword>
<dbReference type="GO" id="GO:0006352">
    <property type="term" value="P:DNA-templated transcription initiation"/>
    <property type="evidence" value="ECO:0007669"/>
    <property type="project" value="UniProtKB-UniRule"/>
</dbReference>
<dbReference type="InParanoid" id="A0A2G5EP16"/>
<dbReference type="PANTHER" id="PTHR12709:SF5">
    <property type="entry name" value="DNA-DIRECTED RNA POLYMERASE I SUBUNIT RPA43"/>
    <property type="match status" value="1"/>
</dbReference>
<keyword evidence="4 5" id="KW-0539">Nucleus</keyword>
<organism evidence="7 8">
    <name type="scientific">Aquilegia coerulea</name>
    <name type="common">Rocky mountain columbine</name>
    <dbReference type="NCBI Taxonomy" id="218851"/>
    <lineage>
        <taxon>Eukaryota</taxon>
        <taxon>Viridiplantae</taxon>
        <taxon>Streptophyta</taxon>
        <taxon>Embryophyta</taxon>
        <taxon>Tracheophyta</taxon>
        <taxon>Spermatophyta</taxon>
        <taxon>Magnoliopsida</taxon>
        <taxon>Ranunculales</taxon>
        <taxon>Ranunculaceae</taxon>
        <taxon>Thalictroideae</taxon>
        <taxon>Aquilegia</taxon>
    </lineage>
</organism>
<dbReference type="PANTHER" id="PTHR12709">
    <property type="entry name" value="DNA-DIRECTED RNA POLYMERASE II, III"/>
    <property type="match status" value="1"/>
</dbReference>
<sequence>MEVFKLSTANLVVYLHPSKAGNVPQAIRYELGKLLFKFNEVFDGVVLSYNGNVVGTNAKILPTTHPNETVEKQITNAKIRPSIHPYFGVRLKAKLLLFSPKPDMLIEGKVMKLGEELIHVVVLGFCSATIIEEDIRKDFRYKIKHGEEVYASTSERRHVIKVGSMVRFLVKSMDEDMLHISGSLLPPNTGSIKWLDKDEDLESERRVKKRKGESHKGMQVQGMGLLDKELLQNNDGSSKKSKRR</sequence>
<protein>
    <recommendedName>
        <fullName evidence="5">DNA-directed RNA polymerase subunit</fullName>
    </recommendedName>
</protein>
<evidence type="ECO:0000256" key="5">
    <source>
        <dbReference type="RuleBase" id="RU369086"/>
    </source>
</evidence>